<evidence type="ECO:0000313" key="1">
    <source>
        <dbReference type="EMBL" id="KAF9406905.1"/>
    </source>
</evidence>
<comment type="caution">
    <text evidence="1">The sequence shown here is derived from an EMBL/GenBank/DDBJ whole genome shotgun (WGS) entry which is preliminary data.</text>
</comment>
<evidence type="ECO:0008006" key="3">
    <source>
        <dbReference type="Google" id="ProtNLM"/>
    </source>
</evidence>
<gene>
    <name evidence="1" type="ORF">HW555_012883</name>
</gene>
<dbReference type="EMBL" id="JACKWZ010000531">
    <property type="protein sequence ID" value="KAF9406905.1"/>
    <property type="molecule type" value="Genomic_DNA"/>
</dbReference>
<organism evidence="1 2">
    <name type="scientific">Spodoptera exigua</name>
    <name type="common">Beet armyworm</name>
    <name type="synonym">Noctua fulgens</name>
    <dbReference type="NCBI Taxonomy" id="7107"/>
    <lineage>
        <taxon>Eukaryota</taxon>
        <taxon>Metazoa</taxon>
        <taxon>Ecdysozoa</taxon>
        <taxon>Arthropoda</taxon>
        <taxon>Hexapoda</taxon>
        <taxon>Insecta</taxon>
        <taxon>Pterygota</taxon>
        <taxon>Neoptera</taxon>
        <taxon>Endopterygota</taxon>
        <taxon>Lepidoptera</taxon>
        <taxon>Glossata</taxon>
        <taxon>Ditrysia</taxon>
        <taxon>Noctuoidea</taxon>
        <taxon>Noctuidae</taxon>
        <taxon>Amphipyrinae</taxon>
        <taxon>Spodoptera</taxon>
    </lineage>
</organism>
<proteinExistence type="predicted"/>
<protein>
    <recommendedName>
        <fullName evidence="3">DDE Tnp4 domain-containing protein</fullName>
    </recommendedName>
</protein>
<reference evidence="1" key="1">
    <citation type="submission" date="2020-08" db="EMBL/GenBank/DDBJ databases">
        <title>Spodoptera exigua strain:BAW_Kor-Di-RS1 Genome sequencing and assembly.</title>
        <authorList>
            <person name="Kim J."/>
            <person name="Nam H.Y."/>
            <person name="Kwon M."/>
            <person name="Choi J.H."/>
            <person name="Cho S.R."/>
            <person name="Kim G.-H."/>
        </authorList>
    </citation>
    <scope>NUCLEOTIDE SEQUENCE</scope>
    <source>
        <strain evidence="1">BAW_Kor-Di-RS1</strain>
        <tissue evidence="1">Whole-body</tissue>
    </source>
</reference>
<dbReference type="AlphaFoldDB" id="A0A835G415"/>
<sequence length="645" mass="72977">MTKTEFFTDDNMEEIKRLIKAKMQNNNISSRQTKDASTQTEEDIGLPPCNCKKNLVAFSIRRLVENVPDNRLMEFLNDVEILLVVLKRCCFCYDFLLLLRHYYARLKETAPLQLKISRSPVLQAVVVKNFITGVQIHSSVMSHTADHKIQITTVHRAHRRRGIGSGSTSRLESQSALRIPVPRPLPPLKKKRKRWWVRNYLLRRQDVLSDLCMFDGSFINFLRMSKSDFEYLLQNVGPFIEKQDTNLRSAVTAETRLAITLRYLATGDSYSSLSYTFRVSKQLISRIIPEVCKNIIRVLKNYIQMVVGMVEVEIVVSAAPIAVLAPQLPGGLHVAAHAHKDKFLENTPHPHPRSCACDPIRRQPHLHLDNDQVPLSSENLLQAASRTTISSSLTHQPSNPSSYCALDDAVGKDSYRVTNHPNLSTETVKLKGINSSESPVETLGTFQMEFHVSEKIVICCHGISCLGHAESNIVPIYHSPGIYFEPITNINFYTDHWKTNGVGLVTVRIYLSLSYRFLLYNYDPCLFTGLIDSFSIDPGTITGLDTVYYGNWTAVYNVPAICLATKAARFERGVVFNNTMAVCHRCWQRAYNATRQSRIGNADNDVPGLEVQRNADNVNVQNVVVEDHHDVDKQDQVMNDVANQE</sequence>
<name>A0A835G415_SPOEX</name>
<evidence type="ECO:0000313" key="2">
    <source>
        <dbReference type="Proteomes" id="UP000648187"/>
    </source>
</evidence>
<dbReference type="Proteomes" id="UP000648187">
    <property type="component" value="Unassembled WGS sequence"/>
</dbReference>
<accession>A0A835G415</accession>
<keyword evidence="2" id="KW-1185">Reference proteome</keyword>